<sequence>MGPVSLSLHFRLPLGRVQRVHSSSSSYPVPCSLSRLARIHNFSCVVRLHENAAADEDDGSFFRRVLLGSRMKPGSCCRHTIVCHCSPWPYQAWEMLRSHSSSADHASSASSWQEVCGESMRNGGGLEVLAMALGFGVSLALAASSHVSVAGFFPLLSFVFFSTAVIILLQYTRKDVVKLQESHDLGTFGPSHFRVLQANLVQLSSSLQATLQNWEDSITKLMETYQLPVMSISDGLIQIHSSVIQLLVLDKPVVHKQLLTLELKNKEDLSVLGFNSSAENLKEDIVELEDVSKPSRVNSNIEEVVTDLAKSVAQLAQAVASLEEKIENLEMTQFPSTRVVNSEHIKMPEPDLENCGVSLVSEMSFKRIMSSEPSISAEEDLLLPNALEFTSDVERMDRTTIPTGKLIGKSSKTRIATLGTYQAPKDSPAQGAIKFQDQITELRGDSQVHITNILLDTSAEGDGIASSSGNFVMIPERNFVVDKTTDIPHEIHIKEYEVQNASPALITTMRPNSLITTRHDDLSKCGNADPQVVVPLDFMAIDDKRNEQMVYAYDFNQDENSGGISRQASSLDSGSNHHEYNQLLFDRIQNSDKGSKQCEETRDDSLHMKGFRQQSNSVLQKEPQMERARVPTKSLVPLRGKQMEVGATQSGADLNRFMHTRNAANEQVRQLEEMHKEPVNGYVRTERKYECTQDGSSYQSKTPRRMLSDKNLSSTSLRTQYGQISKHDVLFEDREIQVLGGDRDFSSDADHVNYIGRDIQDIGEYKDGRQQQAHSNKESDCDQDTGKVLRASSESELRRTSASYPSDVYKNDQNLAVLKSKELDDERFQNLLDEIEVLLNDGQEGLEGRIEVGVAERMLYEAADLCAKAITIRPSSLVAVGLWGNTLLLHGELKLRLSRDLQSMLLEPFSQSVVQRNSWEAAQEKEGLEHALQKVCEECEELLVEAGRKFRLALSLDRMDMRALYNWGLALCHRAQLISEEGMKTSAQDADRVYLAAIDKFEAILGTSQEYAPGALLNWGLAMWDRSHLQPSGSKYHMKLLAQAKVIFKEALQFDPNYGPARDALVACTLELKELEEFEEPRKPRY</sequence>
<evidence type="ECO:0000313" key="5">
    <source>
        <dbReference type="Proteomes" id="UP001497444"/>
    </source>
</evidence>
<dbReference type="PANTHER" id="PTHR36888:SF2">
    <property type="entry name" value="TETRATRICOPEPTIDE REPEAT (TPR)-LIKE SUPERFAMILY PROTEIN"/>
    <property type="match status" value="1"/>
</dbReference>
<evidence type="ECO:0000256" key="2">
    <source>
        <dbReference type="SAM" id="MobiDB-lite"/>
    </source>
</evidence>
<keyword evidence="5" id="KW-1185">Reference proteome</keyword>
<feature type="transmembrane region" description="Helical" evidence="3">
    <location>
        <begin position="128"/>
        <end position="146"/>
    </location>
</feature>
<feature type="region of interest" description="Disordered" evidence="2">
    <location>
        <begin position="774"/>
        <end position="802"/>
    </location>
</feature>
<evidence type="ECO:0000256" key="1">
    <source>
        <dbReference type="SAM" id="Coils"/>
    </source>
</evidence>
<keyword evidence="1" id="KW-0175">Coiled coil</keyword>
<organism evidence="4 5">
    <name type="scientific">Sphagnum jensenii</name>
    <dbReference type="NCBI Taxonomy" id="128206"/>
    <lineage>
        <taxon>Eukaryota</taxon>
        <taxon>Viridiplantae</taxon>
        <taxon>Streptophyta</taxon>
        <taxon>Embryophyta</taxon>
        <taxon>Bryophyta</taxon>
        <taxon>Sphagnophytina</taxon>
        <taxon>Sphagnopsida</taxon>
        <taxon>Sphagnales</taxon>
        <taxon>Sphagnaceae</taxon>
        <taxon>Sphagnum</taxon>
    </lineage>
</organism>
<keyword evidence="3" id="KW-0472">Membrane</keyword>
<feature type="compositionally biased region" description="Polar residues" evidence="2">
    <location>
        <begin position="558"/>
        <end position="574"/>
    </location>
</feature>
<dbReference type="SUPFAM" id="SSF48452">
    <property type="entry name" value="TPR-like"/>
    <property type="match status" value="1"/>
</dbReference>
<gene>
    <name evidence="4" type="ORF">CSSPJE1EN1_LOCUS7380</name>
</gene>
<evidence type="ECO:0000313" key="4">
    <source>
        <dbReference type="EMBL" id="CAK9261902.1"/>
    </source>
</evidence>
<reference evidence="4" key="1">
    <citation type="submission" date="2024-02" db="EMBL/GenBank/DDBJ databases">
        <authorList>
            <consortium name="ELIXIR-Norway"/>
            <consortium name="Elixir Norway"/>
        </authorList>
    </citation>
    <scope>NUCLEOTIDE SEQUENCE</scope>
</reference>
<accession>A0ABP0W620</accession>
<evidence type="ECO:0000256" key="3">
    <source>
        <dbReference type="SAM" id="Phobius"/>
    </source>
</evidence>
<dbReference type="EMBL" id="OZ020109">
    <property type="protein sequence ID" value="CAK9261902.1"/>
    <property type="molecule type" value="Genomic_DNA"/>
</dbReference>
<feature type="region of interest" description="Disordered" evidence="2">
    <location>
        <begin position="690"/>
        <end position="717"/>
    </location>
</feature>
<feature type="region of interest" description="Disordered" evidence="2">
    <location>
        <begin position="558"/>
        <end position="577"/>
    </location>
</feature>
<dbReference type="Gene3D" id="1.25.40.10">
    <property type="entry name" value="Tetratricopeptide repeat domain"/>
    <property type="match status" value="1"/>
</dbReference>
<feature type="compositionally biased region" description="Basic and acidic residues" evidence="2">
    <location>
        <begin position="774"/>
        <end position="799"/>
    </location>
</feature>
<feature type="coiled-coil region" evidence="1">
    <location>
        <begin position="305"/>
        <end position="332"/>
    </location>
</feature>
<keyword evidence="3" id="KW-1133">Transmembrane helix</keyword>
<feature type="transmembrane region" description="Helical" evidence="3">
    <location>
        <begin position="152"/>
        <end position="171"/>
    </location>
</feature>
<keyword evidence="3" id="KW-0812">Transmembrane</keyword>
<dbReference type="PANTHER" id="PTHR36888">
    <property type="entry name" value="TETRATRICOPEPTIDE-LIKE HELICAL DOMAIN-CONTAINING PROTEIN-RELATED"/>
    <property type="match status" value="1"/>
</dbReference>
<dbReference type="InterPro" id="IPR011990">
    <property type="entry name" value="TPR-like_helical_dom_sf"/>
</dbReference>
<name>A0ABP0W620_9BRYO</name>
<dbReference type="Proteomes" id="UP001497444">
    <property type="component" value="Chromosome 14"/>
</dbReference>
<proteinExistence type="predicted"/>
<protein>
    <submittedName>
        <fullName evidence="4">Uncharacterized protein</fullName>
    </submittedName>
</protein>